<keyword evidence="17" id="KW-1185">Reference proteome</keyword>
<dbReference type="GO" id="GO:0006310">
    <property type="term" value="P:DNA recombination"/>
    <property type="evidence" value="ECO:0007669"/>
    <property type="project" value="InterPro"/>
</dbReference>
<evidence type="ECO:0000256" key="11">
    <source>
        <dbReference type="RuleBase" id="RU364130"/>
    </source>
</evidence>
<dbReference type="InterPro" id="IPR004591">
    <property type="entry name" value="Rfa1"/>
</dbReference>
<evidence type="ECO:0000313" key="17">
    <source>
        <dbReference type="Proteomes" id="UP000694925"/>
    </source>
</evidence>
<evidence type="ECO:0000256" key="9">
    <source>
        <dbReference type="ARBA" id="ARBA00058595"/>
    </source>
</evidence>
<dbReference type="Pfam" id="PF16900">
    <property type="entry name" value="REPA_OB_2"/>
    <property type="match status" value="1"/>
</dbReference>
<evidence type="ECO:0000256" key="10">
    <source>
        <dbReference type="ARBA" id="ARBA00062035"/>
    </source>
</evidence>
<accession>A0AAJ7NCW8</accession>
<dbReference type="CDD" id="cd04477">
    <property type="entry name" value="RPA1N"/>
    <property type="match status" value="1"/>
</dbReference>
<dbReference type="Pfam" id="PF04057">
    <property type="entry name" value="Rep-A_N"/>
    <property type="match status" value="1"/>
</dbReference>
<comment type="subcellular location">
    <subcellularLocation>
        <location evidence="1 11">Nucleus</location>
    </subcellularLocation>
</comment>
<dbReference type="GeneID" id="108630309"/>
<dbReference type="CDD" id="cd04476">
    <property type="entry name" value="RPA1_DBD_C"/>
    <property type="match status" value="1"/>
</dbReference>
<dbReference type="InterPro" id="IPR031657">
    <property type="entry name" value="REPA_OB_2"/>
</dbReference>
<keyword evidence="6 11" id="KW-0862">Zinc</keyword>
<protein>
    <recommendedName>
        <fullName evidence="11">Replication protein A subunit</fullName>
    </recommendedName>
</protein>
<dbReference type="CDD" id="cd04475">
    <property type="entry name" value="RPA1_DBD_B"/>
    <property type="match status" value="1"/>
</dbReference>
<feature type="compositionally biased region" description="Low complexity" evidence="12">
    <location>
        <begin position="151"/>
        <end position="160"/>
    </location>
</feature>
<evidence type="ECO:0000256" key="8">
    <source>
        <dbReference type="ARBA" id="ARBA00023242"/>
    </source>
</evidence>
<dbReference type="FunFam" id="2.40.50.140:FF:000041">
    <property type="entry name" value="Replication protein A subunit"/>
    <property type="match status" value="1"/>
</dbReference>
<dbReference type="Gene3D" id="2.40.50.140">
    <property type="entry name" value="Nucleic acid-binding proteins"/>
    <property type="match status" value="4"/>
</dbReference>
<dbReference type="GO" id="GO:0003677">
    <property type="term" value="F:DNA binding"/>
    <property type="evidence" value="ECO:0007669"/>
    <property type="project" value="UniProtKB-KW"/>
</dbReference>
<evidence type="ECO:0000313" key="18">
    <source>
        <dbReference type="RefSeq" id="XP_017888998.1"/>
    </source>
</evidence>
<evidence type="ECO:0000256" key="3">
    <source>
        <dbReference type="ARBA" id="ARBA00022705"/>
    </source>
</evidence>
<comment type="subunit">
    <text evidence="10 11">Component of the heterotrimeric canonical replication protein A complex (RPA).</text>
</comment>
<evidence type="ECO:0000256" key="7">
    <source>
        <dbReference type="ARBA" id="ARBA00023125"/>
    </source>
</evidence>
<dbReference type="NCBIfam" id="TIGR00617">
    <property type="entry name" value="rpa1"/>
    <property type="match status" value="1"/>
</dbReference>
<evidence type="ECO:0000256" key="5">
    <source>
        <dbReference type="ARBA" id="ARBA00022771"/>
    </source>
</evidence>
<dbReference type="GO" id="GO:0008270">
    <property type="term" value="F:zinc ion binding"/>
    <property type="evidence" value="ECO:0007669"/>
    <property type="project" value="UniProtKB-KW"/>
</dbReference>
<dbReference type="Pfam" id="PF08646">
    <property type="entry name" value="Rep_fac-A_C"/>
    <property type="match status" value="1"/>
</dbReference>
<proteinExistence type="inferred from homology"/>
<dbReference type="GO" id="GO:0006260">
    <property type="term" value="P:DNA replication"/>
    <property type="evidence" value="ECO:0007669"/>
    <property type="project" value="UniProtKB-KW"/>
</dbReference>
<dbReference type="GO" id="GO:0005634">
    <property type="term" value="C:nucleus"/>
    <property type="evidence" value="ECO:0007669"/>
    <property type="project" value="UniProtKB-SubCell"/>
</dbReference>
<keyword evidence="4 11" id="KW-0479">Metal-binding</keyword>
<feature type="domain" description="OB" evidence="13">
    <location>
        <begin position="176"/>
        <end position="258"/>
    </location>
</feature>
<evidence type="ECO:0000259" key="14">
    <source>
        <dbReference type="Pfam" id="PF04057"/>
    </source>
</evidence>
<dbReference type="PANTHER" id="PTHR47165:SF4">
    <property type="entry name" value="OS03G0429900 PROTEIN"/>
    <property type="match status" value="1"/>
</dbReference>
<keyword evidence="8 11" id="KW-0539">Nucleus</keyword>
<dbReference type="Pfam" id="PF01336">
    <property type="entry name" value="tRNA_anti-codon"/>
    <property type="match status" value="1"/>
</dbReference>
<evidence type="ECO:0000259" key="15">
    <source>
        <dbReference type="Pfam" id="PF08646"/>
    </source>
</evidence>
<dbReference type="InterPro" id="IPR012340">
    <property type="entry name" value="NA-bd_OB-fold"/>
</dbReference>
<dbReference type="Proteomes" id="UP000694925">
    <property type="component" value="Unplaced"/>
</dbReference>
<name>A0AAJ7NCW8_9HYME</name>
<keyword evidence="3 11" id="KW-0235">DNA replication</keyword>
<evidence type="ECO:0000256" key="12">
    <source>
        <dbReference type="SAM" id="MobiDB-lite"/>
    </source>
</evidence>
<comment type="function">
    <text evidence="9 11">As part of the heterotrimeric replication protein A complex (RPA/RP-A), binds and stabilizes single-stranded DNA intermediates, that form during DNA replication or upon DNA stress. It prevents their reannealing and in parallel, recruits and activates different proteins and complexes involved in DNA metabolism. Thereby, it plays an essential role both in DNA replication and the cellular response to DNA damage.</text>
</comment>
<dbReference type="CTD" id="136038134"/>
<feature type="domain" description="Replication factor A C-terminal" evidence="15">
    <location>
        <begin position="443"/>
        <end position="588"/>
    </location>
</feature>
<evidence type="ECO:0000256" key="6">
    <source>
        <dbReference type="ARBA" id="ARBA00022833"/>
    </source>
</evidence>
<feature type="domain" description="Replication factor-A protein 1 N-terminal" evidence="14">
    <location>
        <begin position="4"/>
        <end position="101"/>
    </location>
</feature>
<dbReference type="CDD" id="cd04474">
    <property type="entry name" value="RPA1_DBD_A"/>
    <property type="match status" value="1"/>
</dbReference>
<dbReference type="RefSeq" id="XP_017888998.1">
    <property type="nucleotide sequence ID" value="XM_018033509.2"/>
</dbReference>
<keyword evidence="5 11" id="KW-0863">Zinc-finger</keyword>
<dbReference type="KEGG" id="ccal:108630309"/>
<dbReference type="FunFam" id="2.40.50.140:FF:000117">
    <property type="entry name" value="Replication protein A subunit"/>
    <property type="match status" value="1"/>
</dbReference>
<dbReference type="PANTHER" id="PTHR47165">
    <property type="entry name" value="OS03G0429900 PROTEIN"/>
    <property type="match status" value="1"/>
</dbReference>
<evidence type="ECO:0000256" key="2">
    <source>
        <dbReference type="ARBA" id="ARBA00005690"/>
    </source>
</evidence>
<dbReference type="InterPro" id="IPR004365">
    <property type="entry name" value="NA-bd_OB_tRNA"/>
</dbReference>
<feature type="region of interest" description="Disordered" evidence="12">
    <location>
        <begin position="111"/>
        <end position="160"/>
    </location>
</feature>
<comment type="similarity">
    <text evidence="2 11">Belongs to the replication factor A protein 1 family.</text>
</comment>
<dbReference type="AlphaFoldDB" id="A0AAJ7NCW8"/>
<evidence type="ECO:0000259" key="13">
    <source>
        <dbReference type="Pfam" id="PF01336"/>
    </source>
</evidence>
<dbReference type="InterPro" id="IPR007199">
    <property type="entry name" value="Rep_factor-A_N"/>
</dbReference>
<organism evidence="17 18">
    <name type="scientific">Ceratina calcarata</name>
    <dbReference type="NCBI Taxonomy" id="156304"/>
    <lineage>
        <taxon>Eukaryota</taxon>
        <taxon>Metazoa</taxon>
        <taxon>Ecdysozoa</taxon>
        <taxon>Arthropoda</taxon>
        <taxon>Hexapoda</taxon>
        <taxon>Insecta</taxon>
        <taxon>Pterygota</taxon>
        <taxon>Neoptera</taxon>
        <taxon>Endopterygota</taxon>
        <taxon>Hymenoptera</taxon>
        <taxon>Apocrita</taxon>
        <taxon>Aculeata</taxon>
        <taxon>Apoidea</taxon>
        <taxon>Anthophila</taxon>
        <taxon>Apidae</taxon>
        <taxon>Ceratina</taxon>
        <taxon>Zadontomerus</taxon>
    </lineage>
</organism>
<feature type="compositionally biased region" description="Low complexity" evidence="12">
    <location>
        <begin position="124"/>
        <end position="135"/>
    </location>
</feature>
<dbReference type="FunFam" id="2.40.50.140:FF:000090">
    <property type="entry name" value="Replication protein A subunit"/>
    <property type="match status" value="1"/>
</dbReference>
<dbReference type="InterPro" id="IPR047192">
    <property type="entry name" value="Euk_RPA1_DBD_C"/>
</dbReference>
<dbReference type="InterPro" id="IPR013955">
    <property type="entry name" value="Rep_factor-A_C"/>
</dbReference>
<evidence type="ECO:0000256" key="1">
    <source>
        <dbReference type="ARBA" id="ARBA00004123"/>
    </source>
</evidence>
<dbReference type="FunFam" id="2.40.50.140:FF:000064">
    <property type="entry name" value="Replication protein A subunit"/>
    <property type="match status" value="1"/>
</dbReference>
<evidence type="ECO:0000256" key="4">
    <source>
        <dbReference type="ARBA" id="ARBA00022723"/>
    </source>
</evidence>
<sequence length="601" mass="66978">MYELTEGALDKIMNGIEVDKPILQILGHKKLASSNNLERYRLLVSDGKRLNSFAMLATQLNEMVSNNSLIEYTICQINRYAMSMVNNAGKQKRVMVILSIDIKVPGEEVGCKIGDPTSEDSTDSKSGQSVQSVSSAPRAAPQKSSTSLPKQSIQSSSTNNISTTPIVGLSPYQNKWVIKVRVVSKSGIRTWSNSRGEGKLFSMDLVDETGEIRCTAFRDQVDKFYDMIEIGKIYYISRATLKTANKQFNHLKNEYEMTLTGDSEVIPHHESDDDSIPSLQFNFETIDKIETKQSNDIMDVLAIVKSSGDVQHLTSRNSGKELKKRDIEIIDESNTMVVLTLWGTDAEQFDSSNNPVVAIKGARVAEFGGGKTLSIFSSSVLQIDPDMPQAHRLRGWFNAGGRNEMVKSLSKTMGAGAVDMSGPFTTFAEAKKKELGFHGHAEMFTVKATVQLIRAENAIYKSCPSEGCKKKLIDQSNDMYRCEKCNKEYPNYRYRLLTHMSLADWSANQWVTAFSGEAEKILGLTGEELGELKENDNDAYLDKFSEAAFRSFVFKLRVTMEMFNDENRLRFTVAGVAPVDHKAYNKQLLSKISENSGIGRA</sequence>
<dbReference type="SUPFAM" id="SSF50249">
    <property type="entry name" value="Nucleic acid-binding proteins"/>
    <property type="match status" value="4"/>
</dbReference>
<feature type="domain" description="Replication protein A OB" evidence="16">
    <location>
        <begin position="286"/>
        <end position="384"/>
    </location>
</feature>
<reference evidence="18" key="1">
    <citation type="submission" date="2025-08" db="UniProtKB">
        <authorList>
            <consortium name="RefSeq"/>
        </authorList>
    </citation>
    <scope>IDENTIFICATION</scope>
    <source>
        <tissue evidence="18">Whole body</tissue>
    </source>
</reference>
<evidence type="ECO:0000259" key="16">
    <source>
        <dbReference type="Pfam" id="PF16900"/>
    </source>
</evidence>
<dbReference type="GO" id="GO:0006281">
    <property type="term" value="P:DNA repair"/>
    <property type="evidence" value="ECO:0007669"/>
    <property type="project" value="InterPro"/>
</dbReference>
<gene>
    <name evidence="18" type="primary">LOC108630309</name>
</gene>
<keyword evidence="7 11" id="KW-0238">DNA-binding</keyword>